<protein>
    <recommendedName>
        <fullName evidence="1">Reverse transcriptase Ty1/copia-type domain-containing protein</fullName>
    </recommendedName>
</protein>
<keyword evidence="3" id="KW-1185">Reference proteome</keyword>
<evidence type="ECO:0000259" key="1">
    <source>
        <dbReference type="Pfam" id="PF07727"/>
    </source>
</evidence>
<gene>
    <name evidence="2" type="ORF">SLEP1_g36416</name>
</gene>
<name>A0AAV5KRE8_9ROSI</name>
<comment type="caution">
    <text evidence="2">The sequence shown here is derived from an EMBL/GenBank/DDBJ whole genome shotgun (WGS) entry which is preliminary data.</text>
</comment>
<evidence type="ECO:0000313" key="2">
    <source>
        <dbReference type="EMBL" id="GKV27222.1"/>
    </source>
</evidence>
<organism evidence="2 3">
    <name type="scientific">Rubroshorea leprosula</name>
    <dbReference type="NCBI Taxonomy" id="152421"/>
    <lineage>
        <taxon>Eukaryota</taxon>
        <taxon>Viridiplantae</taxon>
        <taxon>Streptophyta</taxon>
        <taxon>Embryophyta</taxon>
        <taxon>Tracheophyta</taxon>
        <taxon>Spermatophyta</taxon>
        <taxon>Magnoliopsida</taxon>
        <taxon>eudicotyledons</taxon>
        <taxon>Gunneridae</taxon>
        <taxon>Pentapetalae</taxon>
        <taxon>rosids</taxon>
        <taxon>malvids</taxon>
        <taxon>Malvales</taxon>
        <taxon>Dipterocarpaceae</taxon>
        <taxon>Rubroshorea</taxon>
    </lineage>
</organism>
<dbReference type="Pfam" id="PF07727">
    <property type="entry name" value="RVT_2"/>
    <property type="match status" value="1"/>
</dbReference>
<dbReference type="EMBL" id="BPVZ01000074">
    <property type="protein sequence ID" value="GKV27222.1"/>
    <property type="molecule type" value="Genomic_DNA"/>
</dbReference>
<sequence length="95" mass="11054">MQGPKWRQAMQDEIVALEKNNTWTLEMLPPDKKPIGCNWVYKIKYNADGTIERYKARLVAKEFTQVERIDYHETFALVAKLVTVRCSLTVASIHN</sequence>
<dbReference type="InterPro" id="IPR013103">
    <property type="entry name" value="RVT_2"/>
</dbReference>
<dbReference type="AlphaFoldDB" id="A0AAV5KRE8"/>
<dbReference type="Proteomes" id="UP001054252">
    <property type="component" value="Unassembled WGS sequence"/>
</dbReference>
<reference evidence="2 3" key="1">
    <citation type="journal article" date="2021" name="Commun. Biol.">
        <title>The genome of Shorea leprosula (Dipterocarpaceae) highlights the ecological relevance of drought in aseasonal tropical rainforests.</title>
        <authorList>
            <person name="Ng K.K.S."/>
            <person name="Kobayashi M.J."/>
            <person name="Fawcett J.A."/>
            <person name="Hatakeyama M."/>
            <person name="Paape T."/>
            <person name="Ng C.H."/>
            <person name="Ang C.C."/>
            <person name="Tnah L.H."/>
            <person name="Lee C.T."/>
            <person name="Nishiyama T."/>
            <person name="Sese J."/>
            <person name="O'Brien M.J."/>
            <person name="Copetti D."/>
            <person name="Mohd Noor M.I."/>
            <person name="Ong R.C."/>
            <person name="Putra M."/>
            <person name="Sireger I.Z."/>
            <person name="Indrioko S."/>
            <person name="Kosugi Y."/>
            <person name="Izuno A."/>
            <person name="Isagi Y."/>
            <person name="Lee S.L."/>
            <person name="Shimizu K.K."/>
        </authorList>
    </citation>
    <scope>NUCLEOTIDE SEQUENCE [LARGE SCALE GENOMIC DNA]</scope>
    <source>
        <strain evidence="2">214</strain>
    </source>
</reference>
<proteinExistence type="predicted"/>
<accession>A0AAV5KRE8</accession>
<feature type="domain" description="Reverse transcriptase Ty1/copia-type" evidence="1">
    <location>
        <begin position="20"/>
        <end position="92"/>
    </location>
</feature>
<evidence type="ECO:0000313" key="3">
    <source>
        <dbReference type="Proteomes" id="UP001054252"/>
    </source>
</evidence>